<dbReference type="PROSITE" id="PS50931">
    <property type="entry name" value="HTH_LYSR"/>
    <property type="match status" value="1"/>
</dbReference>
<dbReference type="SUPFAM" id="SSF46785">
    <property type="entry name" value="Winged helix' DNA-binding domain"/>
    <property type="match status" value="1"/>
</dbReference>
<dbReference type="RefSeq" id="WP_149522718.1">
    <property type="nucleotide sequence ID" value="NZ_VTOU01000003.1"/>
</dbReference>
<dbReference type="EMBL" id="VTOU01000003">
    <property type="protein sequence ID" value="TZG25912.1"/>
    <property type="molecule type" value="Genomic_DNA"/>
</dbReference>
<sequence>MELRHLRYFVGVAETLHFGRAAARLGISQPPLSQQIRALEDELGVALFERTSRRVGLTEAGTLFLIEARRTLDQADHAIDVARRAQRGELGELSVGFSASVPFNAVVANALSSFREAFPAVRLNLAEMARGEQLDRIREERLDVGFVRGLGEPPMAPTLVATRLFDEPLMVAMRSDHPLAARRRAPSIADLRDEAFVLYGPDYGAGFNEHLEALCAKAGFTPHVVQEAAGLTTLLGLVAVGMGITVITRSLAALHPDNIMFRELDDQQAMSSLWMIRRRELSTAARRFVDLVETGHADLKGE</sequence>
<dbReference type="Gene3D" id="1.10.10.10">
    <property type="entry name" value="Winged helix-like DNA-binding domain superfamily/Winged helix DNA-binding domain"/>
    <property type="match status" value="1"/>
</dbReference>
<dbReference type="InterPro" id="IPR000847">
    <property type="entry name" value="LysR_HTH_N"/>
</dbReference>
<dbReference type="Gene3D" id="3.40.190.10">
    <property type="entry name" value="Periplasmic binding protein-like II"/>
    <property type="match status" value="2"/>
</dbReference>
<dbReference type="Pfam" id="PF03466">
    <property type="entry name" value="LysR_substrate"/>
    <property type="match status" value="1"/>
</dbReference>
<protein>
    <submittedName>
        <fullName evidence="6">LysR family transcriptional regulator</fullName>
    </submittedName>
</protein>
<dbReference type="GO" id="GO:0032993">
    <property type="term" value="C:protein-DNA complex"/>
    <property type="evidence" value="ECO:0007669"/>
    <property type="project" value="TreeGrafter"/>
</dbReference>
<dbReference type="FunFam" id="1.10.10.10:FF:000001">
    <property type="entry name" value="LysR family transcriptional regulator"/>
    <property type="match status" value="1"/>
</dbReference>
<dbReference type="AlphaFoldDB" id="A0A5D9C3P9"/>
<comment type="caution">
    <text evidence="6">The sequence shown here is derived from an EMBL/GenBank/DDBJ whole genome shotgun (WGS) entry which is preliminary data.</text>
</comment>
<dbReference type="GO" id="GO:0003700">
    <property type="term" value="F:DNA-binding transcription factor activity"/>
    <property type="evidence" value="ECO:0007669"/>
    <property type="project" value="InterPro"/>
</dbReference>
<keyword evidence="7" id="KW-1185">Reference proteome</keyword>
<keyword evidence="2" id="KW-0805">Transcription regulation</keyword>
<dbReference type="InterPro" id="IPR036388">
    <property type="entry name" value="WH-like_DNA-bd_sf"/>
</dbReference>
<accession>A0A5D9C3P9</accession>
<keyword evidence="3" id="KW-0238">DNA-binding</keyword>
<evidence type="ECO:0000259" key="5">
    <source>
        <dbReference type="PROSITE" id="PS50931"/>
    </source>
</evidence>
<dbReference type="PRINTS" id="PR00039">
    <property type="entry name" value="HTHLYSR"/>
</dbReference>
<evidence type="ECO:0000313" key="7">
    <source>
        <dbReference type="Proteomes" id="UP000322077"/>
    </source>
</evidence>
<dbReference type="PANTHER" id="PTHR30346">
    <property type="entry name" value="TRANSCRIPTIONAL DUAL REGULATOR HCAR-RELATED"/>
    <property type="match status" value="1"/>
</dbReference>
<organism evidence="6 7">
    <name type="scientific">Sphingomonas montanisoli</name>
    <dbReference type="NCBI Taxonomy" id="2606412"/>
    <lineage>
        <taxon>Bacteria</taxon>
        <taxon>Pseudomonadati</taxon>
        <taxon>Pseudomonadota</taxon>
        <taxon>Alphaproteobacteria</taxon>
        <taxon>Sphingomonadales</taxon>
        <taxon>Sphingomonadaceae</taxon>
        <taxon>Sphingomonas</taxon>
    </lineage>
</organism>
<dbReference type="SUPFAM" id="SSF53850">
    <property type="entry name" value="Periplasmic binding protein-like II"/>
    <property type="match status" value="1"/>
</dbReference>
<dbReference type="Proteomes" id="UP000322077">
    <property type="component" value="Unassembled WGS sequence"/>
</dbReference>
<name>A0A5D9C3P9_9SPHN</name>
<dbReference type="GO" id="GO:0003677">
    <property type="term" value="F:DNA binding"/>
    <property type="evidence" value="ECO:0007669"/>
    <property type="project" value="UniProtKB-KW"/>
</dbReference>
<dbReference type="Pfam" id="PF00126">
    <property type="entry name" value="HTH_1"/>
    <property type="match status" value="1"/>
</dbReference>
<dbReference type="CDD" id="cd08414">
    <property type="entry name" value="PBP2_LTTR_aromatics_like"/>
    <property type="match status" value="1"/>
</dbReference>
<evidence type="ECO:0000313" key="6">
    <source>
        <dbReference type="EMBL" id="TZG25912.1"/>
    </source>
</evidence>
<evidence type="ECO:0000256" key="3">
    <source>
        <dbReference type="ARBA" id="ARBA00023125"/>
    </source>
</evidence>
<dbReference type="InterPro" id="IPR036390">
    <property type="entry name" value="WH_DNA-bd_sf"/>
</dbReference>
<evidence type="ECO:0000256" key="2">
    <source>
        <dbReference type="ARBA" id="ARBA00023015"/>
    </source>
</evidence>
<evidence type="ECO:0000256" key="1">
    <source>
        <dbReference type="ARBA" id="ARBA00009437"/>
    </source>
</evidence>
<reference evidence="6 7" key="1">
    <citation type="submission" date="2019-08" db="EMBL/GenBank/DDBJ databases">
        <authorList>
            <person name="Wang G."/>
            <person name="Xu Z."/>
        </authorList>
    </citation>
    <scope>NUCLEOTIDE SEQUENCE [LARGE SCALE GENOMIC DNA]</scope>
    <source>
        <strain evidence="6 7">ZX</strain>
    </source>
</reference>
<dbReference type="PANTHER" id="PTHR30346:SF17">
    <property type="entry name" value="LYSR FAMILY TRANSCRIPTIONAL REGULATOR"/>
    <property type="match status" value="1"/>
</dbReference>
<feature type="domain" description="HTH lysR-type" evidence="5">
    <location>
        <begin position="1"/>
        <end position="58"/>
    </location>
</feature>
<keyword evidence="4" id="KW-0804">Transcription</keyword>
<evidence type="ECO:0000256" key="4">
    <source>
        <dbReference type="ARBA" id="ARBA00023163"/>
    </source>
</evidence>
<proteinExistence type="inferred from homology"/>
<comment type="similarity">
    <text evidence="1">Belongs to the LysR transcriptional regulatory family.</text>
</comment>
<dbReference type="InterPro" id="IPR005119">
    <property type="entry name" value="LysR_subst-bd"/>
</dbReference>
<gene>
    <name evidence="6" type="ORF">FYJ91_13115</name>
</gene>